<comment type="caution">
    <text evidence="1">The sequence shown here is derived from an EMBL/GenBank/DDBJ whole genome shotgun (WGS) entry which is preliminary data.</text>
</comment>
<dbReference type="Proteomes" id="UP000762676">
    <property type="component" value="Unassembled WGS sequence"/>
</dbReference>
<proteinExistence type="predicted"/>
<accession>A0AAV4JI54</accession>
<reference evidence="1 2" key="1">
    <citation type="journal article" date="2021" name="Elife">
        <title>Chloroplast acquisition without the gene transfer in kleptoplastic sea slugs, Plakobranchus ocellatus.</title>
        <authorList>
            <person name="Maeda T."/>
            <person name="Takahashi S."/>
            <person name="Yoshida T."/>
            <person name="Shimamura S."/>
            <person name="Takaki Y."/>
            <person name="Nagai Y."/>
            <person name="Toyoda A."/>
            <person name="Suzuki Y."/>
            <person name="Arimoto A."/>
            <person name="Ishii H."/>
            <person name="Satoh N."/>
            <person name="Nishiyama T."/>
            <person name="Hasebe M."/>
            <person name="Maruyama T."/>
            <person name="Minagawa J."/>
            <person name="Obokata J."/>
            <person name="Shigenobu S."/>
        </authorList>
    </citation>
    <scope>NUCLEOTIDE SEQUENCE [LARGE SCALE GENOMIC DNA]</scope>
</reference>
<dbReference type="EMBL" id="BMAT01013860">
    <property type="protein sequence ID" value="GFS21553.1"/>
    <property type="molecule type" value="Genomic_DNA"/>
</dbReference>
<protein>
    <recommendedName>
        <fullName evidence="3">Phospholipid scramblase</fullName>
    </recommendedName>
</protein>
<evidence type="ECO:0000313" key="2">
    <source>
        <dbReference type="Proteomes" id="UP000762676"/>
    </source>
</evidence>
<sequence length="133" mass="14848">MPCLCPSPYTQCPASVHHPTHNALPLPLTPTIPCLRFRQGFLRFFRWCPCAVCRRQHHLLTSERGAMYSARMSMGSNQGGLLDKNGSLLHTTVESMDDHTVSTYRMVPLRSASTNSARAGGTNNYNHVAHRKL</sequence>
<keyword evidence="2" id="KW-1185">Reference proteome</keyword>
<name>A0AAV4JI54_9GAST</name>
<evidence type="ECO:0008006" key="3">
    <source>
        <dbReference type="Google" id="ProtNLM"/>
    </source>
</evidence>
<organism evidence="1 2">
    <name type="scientific">Elysia marginata</name>
    <dbReference type="NCBI Taxonomy" id="1093978"/>
    <lineage>
        <taxon>Eukaryota</taxon>
        <taxon>Metazoa</taxon>
        <taxon>Spiralia</taxon>
        <taxon>Lophotrochozoa</taxon>
        <taxon>Mollusca</taxon>
        <taxon>Gastropoda</taxon>
        <taxon>Heterobranchia</taxon>
        <taxon>Euthyneura</taxon>
        <taxon>Panpulmonata</taxon>
        <taxon>Sacoglossa</taxon>
        <taxon>Placobranchoidea</taxon>
        <taxon>Plakobranchidae</taxon>
        <taxon>Elysia</taxon>
    </lineage>
</organism>
<gene>
    <name evidence="1" type="ORF">ElyMa_006927700</name>
</gene>
<evidence type="ECO:0000313" key="1">
    <source>
        <dbReference type="EMBL" id="GFS21553.1"/>
    </source>
</evidence>
<dbReference type="AlphaFoldDB" id="A0AAV4JI54"/>